<evidence type="ECO:0000313" key="2">
    <source>
        <dbReference type="EMBL" id="MDI5831211.1"/>
    </source>
</evidence>
<dbReference type="AlphaFoldDB" id="A0AAE4PYH2"/>
<evidence type="ECO:0000313" key="5">
    <source>
        <dbReference type="Proteomes" id="UP001187859"/>
    </source>
</evidence>
<dbReference type="Proteomes" id="UP001159075">
    <property type="component" value="Unassembled WGS sequence"/>
</dbReference>
<evidence type="ECO:0000313" key="4">
    <source>
        <dbReference type="Proteomes" id="UP001159075"/>
    </source>
</evidence>
<dbReference type="EMBL" id="JASGOQ010000001">
    <property type="protein sequence ID" value="MDV5390991.1"/>
    <property type="molecule type" value="Genomic_DNA"/>
</dbReference>
<dbReference type="RefSeq" id="WP_047540461.1">
    <property type="nucleotide sequence ID" value="NZ_BLRE01000036.1"/>
</dbReference>
<proteinExistence type="predicted"/>
<evidence type="ECO:0000313" key="3">
    <source>
        <dbReference type="EMBL" id="MDV5390991.1"/>
    </source>
</evidence>
<protein>
    <submittedName>
        <fullName evidence="3">Membrane anchored protein in chemotaxis locus</fullName>
    </submittedName>
</protein>
<reference evidence="3" key="2">
    <citation type="submission" date="2023-05" db="EMBL/GenBank/DDBJ databases">
        <title>Colonisation of extended spectrum b-lactamase- and carbapenemase-producing bacteria on hospital surfaces from low- and middle-income countries.</title>
        <authorList>
            <person name="Nieto-Rosado M."/>
            <person name="Sands K."/>
            <person name="Iregbu K."/>
            <person name="Zahra R."/>
            <person name="Mazarati J.B."/>
            <person name="Mehtar S."/>
            <person name="Barnards-Group B."/>
            <person name="Walsh T.R."/>
        </authorList>
    </citation>
    <scope>NUCLEOTIDE SEQUENCE</scope>
    <source>
        <strain evidence="3">PP-E493</strain>
    </source>
</reference>
<accession>A0AAE4PYH2</accession>
<keyword evidence="1" id="KW-0812">Transmembrane</keyword>
<name>A0AAE4PYH2_9GAMM</name>
<keyword evidence="4" id="KW-1185">Reference proteome</keyword>
<dbReference type="GeneID" id="75188029"/>
<keyword evidence="1" id="KW-1133">Transmembrane helix</keyword>
<organism evidence="3 5">
    <name type="scientific">Shewanella xiamenensis</name>
    <dbReference type="NCBI Taxonomy" id="332186"/>
    <lineage>
        <taxon>Bacteria</taxon>
        <taxon>Pseudomonadati</taxon>
        <taxon>Pseudomonadota</taxon>
        <taxon>Gammaproteobacteria</taxon>
        <taxon>Alteromonadales</taxon>
        <taxon>Shewanellaceae</taxon>
        <taxon>Shewanella</taxon>
    </lineage>
</organism>
<evidence type="ECO:0000256" key="1">
    <source>
        <dbReference type="SAM" id="Phobius"/>
    </source>
</evidence>
<comment type="caution">
    <text evidence="3">The sequence shown here is derived from an EMBL/GenBank/DDBJ whole genome shotgun (WGS) entry which is preliminary data.</text>
</comment>
<gene>
    <name evidence="2" type="ORF">ODY93_06510</name>
    <name evidence="3" type="ORF">QM089_12205</name>
</gene>
<dbReference type="EMBL" id="JAOTLW010000005">
    <property type="protein sequence ID" value="MDI5831211.1"/>
    <property type="molecule type" value="Genomic_DNA"/>
</dbReference>
<sequence>MSTNIVLIMVLMMMTIVCLGALSFDYHRKNIKLLADVKRLASTQVVLMVPDEQAKVIADWLATHPEQTKAMLKMVAPGEHNAVTLGPEMPAADGNNIPPLLEKVPEMDKQQLSSQSPAESSVSLRLQNEAALTTEVRQESTQVPVVISENADGVKVISLPNGGIRVTTREEE</sequence>
<feature type="transmembrane region" description="Helical" evidence="1">
    <location>
        <begin position="6"/>
        <end position="24"/>
    </location>
</feature>
<dbReference type="Proteomes" id="UP001187859">
    <property type="component" value="Unassembled WGS sequence"/>
</dbReference>
<reference evidence="2 4" key="1">
    <citation type="submission" date="2022-09" db="EMBL/GenBank/DDBJ databases">
        <title>The outer-membrane cytochrome OmcA is essential for infection of Shewanella oneidensis by a zebrafish-associated bacteriophage.</title>
        <authorList>
            <person name="Grenfell A.W."/>
            <person name="Intile P."/>
            <person name="Mcfarlane J."/>
            <person name="Leung D."/>
            <person name="Abdalla K."/>
            <person name="Wold M."/>
            <person name="Kees E."/>
            <person name="Gralnick J."/>
        </authorList>
    </citation>
    <scope>NUCLEOTIDE SEQUENCE [LARGE SCALE GENOMIC DNA]</scope>
    <source>
        <strain evidence="2 4">NF-5</strain>
    </source>
</reference>
<keyword evidence="1" id="KW-0472">Membrane</keyword>